<keyword evidence="5" id="KW-0677">Repeat</keyword>
<accession>A0ABD3SWI2</accession>
<dbReference type="Proteomes" id="UP001634393">
    <property type="component" value="Unassembled WGS sequence"/>
</dbReference>
<dbReference type="InterPro" id="IPR032675">
    <property type="entry name" value="LRR_dom_sf"/>
</dbReference>
<feature type="chain" id="PRO_5044841550" evidence="8">
    <location>
        <begin position="21"/>
        <end position="520"/>
    </location>
</feature>
<evidence type="ECO:0000313" key="12">
    <source>
        <dbReference type="Proteomes" id="UP001634393"/>
    </source>
</evidence>
<evidence type="ECO:0000313" key="11">
    <source>
        <dbReference type="EMBL" id="KAL3828810.1"/>
    </source>
</evidence>
<keyword evidence="7" id="KW-0472">Membrane</keyword>
<dbReference type="Pfam" id="PF00560">
    <property type="entry name" value="LRR_1"/>
    <property type="match status" value="1"/>
</dbReference>
<sequence length="520" mass="57066">MIIITPFLFLLFLLPSLSLSQPQPPLRGLFIDCGSTVGSTYAGLEYVPDTYYISTGSSKNITEQVVFPSLTTIRTFPLQNNRFKKFCYEIPVDRTRKYLIRTIYYYGGVNGNLNNPPVFDQIVDGTLWSVVNTTDDYANGDLSYYEGVFMPIGKNLSVCLAANTYTDSDPFISSLEIVLLWDQLYNSTNFKSNAFSLVARHSFGYSGPVIGYPDDQFNRYWEPFGENTSPPSNSTNPAVSGIWNLPPSRVFQTHLGTGVAEPMTLLWPPGPLPNAEYYIAFYFAEDQTTSALNSSRAIDIAINGVTYYNNLIVSPAGIAVFVNQWPLSGITNITLNPSPGSNIGPLINAGEVFQLLPAGEKTHTADVIAMLDLRGSFRNPPADWNGDPCLPRGYTWTGVTCSYGSRIRVLSLNLTSMGLYGSLSPRIHRMTALTSILLGNNSLSGTIPDLSSLKGLEILHLEDNWLEGIIPPSLGNLSNLNEVFLQNNNLTGYVPSNLLGKPGLTLRYNPGNPLLSPPQS</sequence>
<evidence type="ECO:0000256" key="7">
    <source>
        <dbReference type="ARBA" id="ARBA00023136"/>
    </source>
</evidence>
<comment type="subcellular location">
    <subcellularLocation>
        <location evidence="1">Membrane</location>
        <topology evidence="1">Single-pass membrane protein</topology>
    </subcellularLocation>
</comment>
<dbReference type="Pfam" id="PF12819">
    <property type="entry name" value="Malectin_like"/>
    <property type="match status" value="1"/>
</dbReference>
<comment type="caution">
    <text evidence="11">The sequence shown here is derived from an EMBL/GenBank/DDBJ whole genome shotgun (WGS) entry which is preliminary data.</text>
</comment>
<organism evidence="11 12">
    <name type="scientific">Penstemon smallii</name>
    <dbReference type="NCBI Taxonomy" id="265156"/>
    <lineage>
        <taxon>Eukaryota</taxon>
        <taxon>Viridiplantae</taxon>
        <taxon>Streptophyta</taxon>
        <taxon>Embryophyta</taxon>
        <taxon>Tracheophyta</taxon>
        <taxon>Spermatophyta</taxon>
        <taxon>Magnoliopsida</taxon>
        <taxon>eudicotyledons</taxon>
        <taxon>Gunneridae</taxon>
        <taxon>Pentapetalae</taxon>
        <taxon>asterids</taxon>
        <taxon>lamiids</taxon>
        <taxon>Lamiales</taxon>
        <taxon>Plantaginaceae</taxon>
        <taxon>Cheloneae</taxon>
        <taxon>Penstemon</taxon>
    </lineage>
</organism>
<dbReference type="PANTHER" id="PTHR45631">
    <property type="entry name" value="OS07G0107800 PROTEIN-RELATED"/>
    <property type="match status" value="1"/>
</dbReference>
<dbReference type="SUPFAM" id="SSF52058">
    <property type="entry name" value="L domain-like"/>
    <property type="match status" value="1"/>
</dbReference>
<dbReference type="FunFam" id="3.80.10.10:FF:000129">
    <property type="entry name" value="Leucine-rich repeat receptor-like kinase"/>
    <property type="match status" value="1"/>
</dbReference>
<evidence type="ECO:0000256" key="6">
    <source>
        <dbReference type="ARBA" id="ARBA00022989"/>
    </source>
</evidence>
<dbReference type="InterPro" id="IPR024788">
    <property type="entry name" value="Malectin-like_Carb-bd_dom"/>
</dbReference>
<feature type="signal peptide" evidence="8">
    <location>
        <begin position="1"/>
        <end position="20"/>
    </location>
</feature>
<protein>
    <submittedName>
        <fullName evidence="11">Uncharacterized protein</fullName>
    </submittedName>
</protein>
<dbReference type="Pfam" id="PF08263">
    <property type="entry name" value="LRRNT_2"/>
    <property type="match status" value="1"/>
</dbReference>
<evidence type="ECO:0000259" key="9">
    <source>
        <dbReference type="Pfam" id="PF08263"/>
    </source>
</evidence>
<keyword evidence="12" id="KW-1185">Reference proteome</keyword>
<evidence type="ECO:0000259" key="10">
    <source>
        <dbReference type="Pfam" id="PF12819"/>
    </source>
</evidence>
<dbReference type="AlphaFoldDB" id="A0ABD3SWI2"/>
<dbReference type="EMBL" id="JBJXBP010000005">
    <property type="protein sequence ID" value="KAL3828810.1"/>
    <property type="molecule type" value="Genomic_DNA"/>
</dbReference>
<proteinExistence type="predicted"/>
<dbReference type="PANTHER" id="PTHR45631:SF3">
    <property type="entry name" value="OS05G0393100 PROTEIN"/>
    <property type="match status" value="1"/>
</dbReference>
<keyword evidence="2" id="KW-0433">Leucine-rich repeat</keyword>
<dbReference type="GO" id="GO:0016020">
    <property type="term" value="C:membrane"/>
    <property type="evidence" value="ECO:0007669"/>
    <property type="project" value="UniProtKB-SubCell"/>
</dbReference>
<keyword evidence="4 8" id="KW-0732">Signal</keyword>
<dbReference type="InterPro" id="IPR001611">
    <property type="entry name" value="Leu-rich_rpt"/>
</dbReference>
<evidence type="ECO:0000256" key="5">
    <source>
        <dbReference type="ARBA" id="ARBA00022737"/>
    </source>
</evidence>
<gene>
    <name evidence="11" type="ORF">ACJIZ3_017612</name>
</gene>
<evidence type="ECO:0000256" key="2">
    <source>
        <dbReference type="ARBA" id="ARBA00022614"/>
    </source>
</evidence>
<evidence type="ECO:0000256" key="8">
    <source>
        <dbReference type="SAM" id="SignalP"/>
    </source>
</evidence>
<evidence type="ECO:0000256" key="4">
    <source>
        <dbReference type="ARBA" id="ARBA00022729"/>
    </source>
</evidence>
<evidence type="ECO:0000256" key="3">
    <source>
        <dbReference type="ARBA" id="ARBA00022692"/>
    </source>
</evidence>
<feature type="domain" description="Malectin-like" evidence="10">
    <location>
        <begin position="31"/>
        <end position="354"/>
    </location>
</feature>
<reference evidence="11 12" key="1">
    <citation type="submission" date="2024-12" db="EMBL/GenBank/DDBJ databases">
        <title>The unique morphological basis and parallel evolutionary history of personate flowers in Penstemon.</title>
        <authorList>
            <person name="Depatie T.H."/>
            <person name="Wessinger C.A."/>
        </authorList>
    </citation>
    <scope>NUCLEOTIDE SEQUENCE [LARGE SCALE GENOMIC DNA]</scope>
    <source>
        <strain evidence="11">WTNN_2</strain>
        <tissue evidence="11">Leaf</tissue>
    </source>
</reference>
<evidence type="ECO:0000256" key="1">
    <source>
        <dbReference type="ARBA" id="ARBA00004167"/>
    </source>
</evidence>
<keyword evidence="3" id="KW-0812">Transmembrane</keyword>
<feature type="domain" description="Leucine-rich repeat-containing N-terminal plant-type" evidence="9">
    <location>
        <begin position="365"/>
        <end position="402"/>
    </location>
</feature>
<dbReference type="Gene3D" id="3.80.10.10">
    <property type="entry name" value="Ribonuclease Inhibitor"/>
    <property type="match status" value="1"/>
</dbReference>
<name>A0ABD3SWI2_9LAMI</name>
<dbReference type="InterPro" id="IPR013210">
    <property type="entry name" value="LRR_N_plant-typ"/>
</dbReference>
<keyword evidence="6" id="KW-1133">Transmembrane helix</keyword>
<dbReference type="Gene3D" id="2.60.120.430">
    <property type="entry name" value="Galactose-binding lectin"/>
    <property type="match status" value="1"/>
</dbReference>